<keyword evidence="3" id="KW-1185">Reference proteome</keyword>
<gene>
    <name evidence="2" type="ORF">PGTG_21918</name>
</gene>
<reference evidence="3" key="1">
    <citation type="journal article" date="2011" name="Proc. Natl. Acad. Sci. U.S.A.">
        <title>Obligate biotrophy features unraveled by the genomic analysis of rust fungi.</title>
        <authorList>
            <person name="Duplessis S."/>
            <person name="Cuomo C.A."/>
            <person name="Lin Y.-C."/>
            <person name="Aerts A."/>
            <person name="Tisserant E."/>
            <person name="Veneault-Fourrey C."/>
            <person name="Joly D.L."/>
            <person name="Hacquard S."/>
            <person name="Amselem J."/>
            <person name="Cantarel B.L."/>
            <person name="Chiu R."/>
            <person name="Coutinho P.M."/>
            <person name="Feau N."/>
            <person name="Field M."/>
            <person name="Frey P."/>
            <person name="Gelhaye E."/>
            <person name="Goldberg J."/>
            <person name="Grabherr M.G."/>
            <person name="Kodira C.D."/>
            <person name="Kohler A."/>
            <person name="Kuees U."/>
            <person name="Lindquist E.A."/>
            <person name="Lucas S.M."/>
            <person name="Mago R."/>
            <person name="Mauceli E."/>
            <person name="Morin E."/>
            <person name="Murat C."/>
            <person name="Pangilinan J.L."/>
            <person name="Park R."/>
            <person name="Pearson M."/>
            <person name="Quesneville H."/>
            <person name="Rouhier N."/>
            <person name="Sakthikumar S."/>
            <person name="Salamov A.A."/>
            <person name="Schmutz J."/>
            <person name="Selles B."/>
            <person name="Shapiro H."/>
            <person name="Tanguay P."/>
            <person name="Tuskan G.A."/>
            <person name="Henrissat B."/>
            <person name="Van de Peer Y."/>
            <person name="Rouze P."/>
            <person name="Ellis J.G."/>
            <person name="Dodds P.N."/>
            <person name="Schein J.E."/>
            <person name="Zhong S."/>
            <person name="Hamelin R.C."/>
            <person name="Grigoriev I.V."/>
            <person name="Szabo L.J."/>
            <person name="Martin F."/>
        </authorList>
    </citation>
    <scope>NUCLEOTIDE SEQUENCE [LARGE SCALE GENOMIC DNA]</scope>
    <source>
        <strain evidence="3">CRL 75-36-700-3 / race SCCL</strain>
    </source>
</reference>
<feature type="compositionally biased region" description="Acidic residues" evidence="1">
    <location>
        <begin position="138"/>
        <end position="149"/>
    </location>
</feature>
<feature type="compositionally biased region" description="Polar residues" evidence="1">
    <location>
        <begin position="151"/>
        <end position="165"/>
    </location>
</feature>
<dbReference type="EMBL" id="DS178303">
    <property type="protein sequence ID" value="EHS63964.1"/>
    <property type="molecule type" value="Genomic_DNA"/>
</dbReference>
<dbReference type="Proteomes" id="UP000008783">
    <property type="component" value="Unassembled WGS sequence"/>
</dbReference>
<feature type="compositionally biased region" description="Basic residues" evidence="1">
    <location>
        <begin position="348"/>
        <end position="359"/>
    </location>
</feature>
<protein>
    <recommendedName>
        <fullName evidence="4">USP domain-containing protein</fullName>
    </recommendedName>
</protein>
<feature type="region of interest" description="Disordered" evidence="1">
    <location>
        <begin position="138"/>
        <end position="178"/>
    </location>
</feature>
<evidence type="ECO:0008006" key="4">
    <source>
        <dbReference type="Google" id="ProtNLM"/>
    </source>
</evidence>
<proteinExistence type="predicted"/>
<dbReference type="KEGG" id="pgr:PGTG_21918"/>
<feature type="compositionally biased region" description="Acidic residues" evidence="1">
    <location>
        <begin position="169"/>
        <end position="178"/>
    </location>
</feature>
<evidence type="ECO:0000313" key="2">
    <source>
        <dbReference type="EMBL" id="EHS63964.1"/>
    </source>
</evidence>
<sequence length="359" mass="40163">MDISTVTNERARDGFMDNVSWPFKLTVGGCVYTLISRGYWGGSHYWCKVLQTHGKTTWVWLHNNAQNDGYAHLISAVPGSIAGADKSTSFLMYSRAWDALEEEHVQVAIQKIKHSHPNPPGEMIFKKLKNLLTISADAESDAGGDDEDLQTCKQPDSNQAPSETRQPNDEDEDEYEDEQQFAVFESDFVGLAKEEQLVTQSYRTKGEQTPAPKPEQVTKPEKPSKPAIKRKWKPTKVKVKKDPPTVNKTAVIKSELVPPNTADPAEERPKVDPKKSEIVQPHTAYPAEELPNVVPKLVLRLKVNPPIEQGAKAPSSQPKLTSPKITQTEKKAPSTQPKLTSPEQITQPKRRSQRMKVKM</sequence>
<feature type="compositionally biased region" description="Basic residues" evidence="1">
    <location>
        <begin position="227"/>
        <end position="239"/>
    </location>
</feature>
<evidence type="ECO:0000256" key="1">
    <source>
        <dbReference type="SAM" id="MobiDB-lite"/>
    </source>
</evidence>
<name>H6QT01_PUCGT</name>
<feature type="compositionally biased region" description="Polar residues" evidence="1">
    <location>
        <begin position="333"/>
        <end position="347"/>
    </location>
</feature>
<feature type="compositionally biased region" description="Basic and acidic residues" evidence="1">
    <location>
        <begin position="265"/>
        <end position="277"/>
    </location>
</feature>
<organism evidence="2 3">
    <name type="scientific">Puccinia graminis f. sp. tritici (strain CRL 75-36-700-3 / race SCCL)</name>
    <name type="common">Black stem rust fungus</name>
    <dbReference type="NCBI Taxonomy" id="418459"/>
    <lineage>
        <taxon>Eukaryota</taxon>
        <taxon>Fungi</taxon>
        <taxon>Dikarya</taxon>
        <taxon>Basidiomycota</taxon>
        <taxon>Pucciniomycotina</taxon>
        <taxon>Pucciniomycetes</taxon>
        <taxon>Pucciniales</taxon>
        <taxon>Pucciniaceae</taxon>
        <taxon>Puccinia</taxon>
    </lineage>
</organism>
<dbReference type="STRING" id="418459.H6QT01"/>
<dbReference type="HOGENOM" id="CLU_771926_0_0_1"/>
<feature type="region of interest" description="Disordered" evidence="1">
    <location>
        <begin position="201"/>
        <end position="285"/>
    </location>
</feature>
<dbReference type="InParanoid" id="H6QT01"/>
<feature type="region of interest" description="Disordered" evidence="1">
    <location>
        <begin position="307"/>
        <end position="359"/>
    </location>
</feature>
<dbReference type="AlphaFoldDB" id="H6QT01"/>
<dbReference type="OrthoDB" id="2507532at2759"/>
<dbReference type="VEuPathDB" id="FungiDB:PGTG_21918"/>
<dbReference type="GeneID" id="13541851"/>
<feature type="compositionally biased region" description="Polar residues" evidence="1">
    <location>
        <begin position="314"/>
        <end position="326"/>
    </location>
</feature>
<dbReference type="RefSeq" id="XP_003889361.1">
    <property type="nucleotide sequence ID" value="XM_003889312.1"/>
</dbReference>
<evidence type="ECO:0000313" key="3">
    <source>
        <dbReference type="Proteomes" id="UP000008783"/>
    </source>
</evidence>
<accession>H6QT01</accession>